<feature type="transmembrane region" description="Helical" evidence="1">
    <location>
        <begin position="30"/>
        <end position="52"/>
    </location>
</feature>
<dbReference type="RefSeq" id="WP_116413350.1">
    <property type="nucleotide sequence ID" value="NZ_NBWZ01000001.1"/>
</dbReference>
<comment type="caution">
    <text evidence="2">The sequence shown here is derived from an EMBL/GenBank/DDBJ whole genome shotgun (WGS) entry which is preliminary data.</text>
</comment>
<keyword evidence="1" id="KW-1133">Transmembrane helix</keyword>
<organism evidence="2 3">
    <name type="scientific">Subtercola boreus</name>
    <dbReference type="NCBI Taxonomy" id="120213"/>
    <lineage>
        <taxon>Bacteria</taxon>
        <taxon>Bacillati</taxon>
        <taxon>Actinomycetota</taxon>
        <taxon>Actinomycetes</taxon>
        <taxon>Micrococcales</taxon>
        <taxon>Microbacteriaceae</taxon>
        <taxon>Subtercola</taxon>
    </lineage>
</organism>
<evidence type="ECO:0000256" key="1">
    <source>
        <dbReference type="SAM" id="Phobius"/>
    </source>
</evidence>
<proteinExistence type="predicted"/>
<keyword evidence="1" id="KW-0472">Membrane</keyword>
<accession>A0A3E0VDW0</accession>
<reference evidence="2 3" key="1">
    <citation type="submission" date="2017-04" db="EMBL/GenBank/DDBJ databases">
        <title>Comparative genome analysis of Subtercola boreus.</title>
        <authorList>
            <person name="Cho Y.-J."/>
            <person name="Cho A."/>
            <person name="Kim O.-S."/>
            <person name="Lee J.-I."/>
        </authorList>
    </citation>
    <scope>NUCLEOTIDE SEQUENCE [LARGE SCALE GENOMIC DNA]</scope>
    <source>
        <strain evidence="2 3">K300</strain>
    </source>
</reference>
<keyword evidence="1" id="KW-0812">Transmembrane</keyword>
<protein>
    <submittedName>
        <fullName evidence="2">Uncharacterized protein</fullName>
    </submittedName>
</protein>
<evidence type="ECO:0000313" key="3">
    <source>
        <dbReference type="Proteomes" id="UP000256486"/>
    </source>
</evidence>
<keyword evidence="3" id="KW-1185">Reference proteome</keyword>
<dbReference type="Proteomes" id="UP000256486">
    <property type="component" value="Unassembled WGS sequence"/>
</dbReference>
<evidence type="ECO:0000313" key="2">
    <source>
        <dbReference type="EMBL" id="RFA07931.1"/>
    </source>
</evidence>
<dbReference type="EMBL" id="NBWZ01000001">
    <property type="protein sequence ID" value="RFA07931.1"/>
    <property type="molecule type" value="Genomic_DNA"/>
</dbReference>
<gene>
    <name evidence="2" type="ORF">B7R54_00915</name>
</gene>
<dbReference type="AlphaFoldDB" id="A0A3E0VDW0"/>
<dbReference type="OrthoDB" id="5123332at2"/>
<sequence>MSDVTDLGEDDRREFPDPPIVVRAGGRTSLAVFVAAWGLLIVSVPLYAAFLLGTLPEVLVILSNLQASSAQRKAARLERRGR</sequence>
<name>A0A3E0VDW0_9MICO</name>